<organism evidence="13 14">
    <name type="scientific">Andreprevotia lacus DSM 23236</name>
    <dbReference type="NCBI Taxonomy" id="1121001"/>
    <lineage>
        <taxon>Bacteria</taxon>
        <taxon>Pseudomonadati</taxon>
        <taxon>Pseudomonadota</taxon>
        <taxon>Betaproteobacteria</taxon>
        <taxon>Neisseriales</taxon>
        <taxon>Chitinibacteraceae</taxon>
        <taxon>Andreprevotia</taxon>
    </lineage>
</organism>
<dbReference type="NCBIfam" id="NF001484">
    <property type="entry name" value="PRK00331.1"/>
    <property type="match status" value="1"/>
</dbReference>
<dbReference type="InterPro" id="IPR035466">
    <property type="entry name" value="GlmS/AgaS_SIS"/>
</dbReference>
<feature type="domain" description="Glutamine amidotransferase type-2" evidence="11">
    <location>
        <begin position="2"/>
        <end position="217"/>
    </location>
</feature>
<keyword evidence="6 10" id="KW-0032">Aminotransferase</keyword>
<evidence type="ECO:0000259" key="12">
    <source>
        <dbReference type="PROSITE" id="PS51464"/>
    </source>
</evidence>
<dbReference type="InterPro" id="IPR017932">
    <property type="entry name" value="GATase_2_dom"/>
</dbReference>
<evidence type="ECO:0000256" key="9">
    <source>
        <dbReference type="ARBA" id="ARBA00022962"/>
    </source>
</evidence>
<evidence type="ECO:0000256" key="7">
    <source>
        <dbReference type="ARBA" id="ARBA00022679"/>
    </source>
</evidence>
<keyword evidence="5 10" id="KW-0963">Cytoplasm</keyword>
<keyword evidence="7 10" id="KW-0808">Transferase</keyword>
<protein>
    <recommendedName>
        <fullName evidence="4 10">Glutamine--fructose-6-phosphate aminotransferase [isomerizing]</fullName>
        <ecNumber evidence="3 10">2.6.1.16</ecNumber>
    </recommendedName>
    <alternativeName>
        <fullName evidence="10">D-fructose-6-phosphate amidotransferase</fullName>
    </alternativeName>
    <alternativeName>
        <fullName evidence="10">GFAT</fullName>
    </alternativeName>
    <alternativeName>
        <fullName evidence="10">Glucosamine-6-phosphate synthase</fullName>
    </alternativeName>
    <alternativeName>
        <fullName evidence="10">Hexosephosphate aminotransferase</fullName>
    </alternativeName>
    <alternativeName>
        <fullName evidence="10">L-glutamine--D-fructose-6-phosphate amidotransferase</fullName>
    </alternativeName>
</protein>
<dbReference type="CDD" id="cd05009">
    <property type="entry name" value="SIS_GlmS_GlmD_2"/>
    <property type="match status" value="1"/>
</dbReference>
<dbReference type="GO" id="GO:0097367">
    <property type="term" value="F:carbohydrate derivative binding"/>
    <property type="evidence" value="ECO:0007669"/>
    <property type="project" value="InterPro"/>
</dbReference>
<dbReference type="GO" id="GO:0046349">
    <property type="term" value="P:amino sugar biosynthetic process"/>
    <property type="evidence" value="ECO:0007669"/>
    <property type="project" value="UniProtKB-ARBA"/>
</dbReference>
<dbReference type="InterPro" id="IPR001347">
    <property type="entry name" value="SIS_dom"/>
</dbReference>
<dbReference type="InterPro" id="IPR029055">
    <property type="entry name" value="Ntn_hydrolases_N"/>
</dbReference>
<evidence type="ECO:0000256" key="8">
    <source>
        <dbReference type="ARBA" id="ARBA00022737"/>
    </source>
</evidence>
<dbReference type="Gene3D" id="3.60.20.10">
    <property type="entry name" value="Glutamine Phosphoribosylpyrophosphate, subunit 1, domain 1"/>
    <property type="match status" value="1"/>
</dbReference>
<feature type="active site" description="For Fru-6P isomerization activity" evidence="10">
    <location>
        <position position="603"/>
    </location>
</feature>
<accession>A0A1W1X2N3</accession>
<dbReference type="SUPFAM" id="SSF53697">
    <property type="entry name" value="SIS domain"/>
    <property type="match status" value="1"/>
</dbReference>
<evidence type="ECO:0000313" key="14">
    <source>
        <dbReference type="Proteomes" id="UP000192761"/>
    </source>
</evidence>
<feature type="domain" description="SIS" evidence="12">
    <location>
        <begin position="457"/>
        <end position="598"/>
    </location>
</feature>
<dbReference type="HAMAP" id="MF_00164">
    <property type="entry name" value="GlmS"/>
    <property type="match status" value="1"/>
</dbReference>
<evidence type="ECO:0000256" key="2">
    <source>
        <dbReference type="ARBA" id="ARBA00004496"/>
    </source>
</evidence>
<dbReference type="PROSITE" id="PS51278">
    <property type="entry name" value="GATASE_TYPE_2"/>
    <property type="match status" value="1"/>
</dbReference>
<keyword evidence="8" id="KW-0677">Repeat</keyword>
<dbReference type="CDD" id="cd00714">
    <property type="entry name" value="GFAT"/>
    <property type="match status" value="1"/>
</dbReference>
<evidence type="ECO:0000256" key="4">
    <source>
        <dbReference type="ARBA" id="ARBA00016090"/>
    </source>
</evidence>
<dbReference type="EC" id="2.6.1.16" evidence="3 10"/>
<dbReference type="Proteomes" id="UP000192761">
    <property type="component" value="Unassembled WGS sequence"/>
</dbReference>
<dbReference type="GO" id="GO:0006487">
    <property type="term" value="P:protein N-linked glycosylation"/>
    <property type="evidence" value="ECO:0007669"/>
    <property type="project" value="TreeGrafter"/>
</dbReference>
<dbReference type="PANTHER" id="PTHR10937">
    <property type="entry name" value="GLUCOSAMINE--FRUCTOSE-6-PHOSPHATE AMINOTRANSFERASE, ISOMERIZING"/>
    <property type="match status" value="1"/>
</dbReference>
<dbReference type="NCBIfam" id="TIGR01135">
    <property type="entry name" value="glmS"/>
    <property type="match status" value="1"/>
</dbReference>
<dbReference type="PANTHER" id="PTHR10937:SF0">
    <property type="entry name" value="GLUTAMINE--FRUCTOSE-6-PHOSPHATE TRANSAMINASE (ISOMERIZING)"/>
    <property type="match status" value="1"/>
</dbReference>
<dbReference type="InterPro" id="IPR005855">
    <property type="entry name" value="GFAT"/>
</dbReference>
<dbReference type="InterPro" id="IPR046348">
    <property type="entry name" value="SIS_dom_sf"/>
</dbReference>
<dbReference type="CDD" id="cd05008">
    <property type="entry name" value="SIS_GlmS_GlmD_1"/>
    <property type="match status" value="1"/>
</dbReference>
<name>A0A1W1X2N3_9NEIS</name>
<dbReference type="SUPFAM" id="SSF56235">
    <property type="entry name" value="N-terminal nucleophile aminohydrolases (Ntn hydrolases)"/>
    <property type="match status" value="1"/>
</dbReference>
<evidence type="ECO:0000256" key="1">
    <source>
        <dbReference type="ARBA" id="ARBA00001031"/>
    </source>
</evidence>
<keyword evidence="14" id="KW-1185">Reference proteome</keyword>
<dbReference type="Pfam" id="PF13522">
    <property type="entry name" value="GATase_6"/>
    <property type="match status" value="1"/>
</dbReference>
<evidence type="ECO:0000256" key="3">
    <source>
        <dbReference type="ARBA" id="ARBA00012916"/>
    </source>
</evidence>
<dbReference type="OrthoDB" id="9761808at2"/>
<dbReference type="FunFam" id="3.60.20.10:FF:000006">
    <property type="entry name" value="Glutamine--fructose-6-phosphate aminotransferase [isomerizing]"/>
    <property type="match status" value="1"/>
</dbReference>
<comment type="catalytic activity">
    <reaction evidence="1 10">
        <text>D-fructose 6-phosphate + L-glutamine = D-glucosamine 6-phosphate + L-glutamate</text>
        <dbReference type="Rhea" id="RHEA:13237"/>
        <dbReference type="ChEBI" id="CHEBI:29985"/>
        <dbReference type="ChEBI" id="CHEBI:58359"/>
        <dbReference type="ChEBI" id="CHEBI:58725"/>
        <dbReference type="ChEBI" id="CHEBI:61527"/>
        <dbReference type="EC" id="2.6.1.16"/>
    </reaction>
</comment>
<dbReference type="EMBL" id="FWXD01000002">
    <property type="protein sequence ID" value="SMC18165.1"/>
    <property type="molecule type" value="Genomic_DNA"/>
</dbReference>
<evidence type="ECO:0000256" key="5">
    <source>
        <dbReference type="ARBA" id="ARBA00022490"/>
    </source>
</evidence>
<dbReference type="GO" id="GO:0006047">
    <property type="term" value="P:UDP-N-acetylglucosamine metabolic process"/>
    <property type="evidence" value="ECO:0007669"/>
    <property type="project" value="TreeGrafter"/>
</dbReference>
<evidence type="ECO:0000256" key="10">
    <source>
        <dbReference type="HAMAP-Rule" id="MF_00164"/>
    </source>
</evidence>
<reference evidence="13 14" key="1">
    <citation type="submission" date="2017-04" db="EMBL/GenBank/DDBJ databases">
        <authorList>
            <person name="Afonso C.L."/>
            <person name="Miller P.J."/>
            <person name="Scott M.A."/>
            <person name="Spackman E."/>
            <person name="Goraichik I."/>
            <person name="Dimitrov K.M."/>
            <person name="Suarez D.L."/>
            <person name="Swayne D.E."/>
        </authorList>
    </citation>
    <scope>NUCLEOTIDE SEQUENCE [LARGE SCALE GENOMIC DNA]</scope>
    <source>
        <strain evidence="13 14">DSM 23236</strain>
    </source>
</reference>
<comment type="subunit">
    <text evidence="10">Homodimer.</text>
</comment>
<dbReference type="GO" id="GO:0004360">
    <property type="term" value="F:glutamine-fructose-6-phosphate transaminase (isomerizing) activity"/>
    <property type="evidence" value="ECO:0007669"/>
    <property type="project" value="UniProtKB-UniRule"/>
</dbReference>
<dbReference type="FunFam" id="3.40.50.10490:FF:000002">
    <property type="entry name" value="Glutamine--fructose-6-phosphate aminotransferase [isomerizing]"/>
    <property type="match status" value="1"/>
</dbReference>
<dbReference type="InterPro" id="IPR035490">
    <property type="entry name" value="GlmS/FrlB_SIS"/>
</dbReference>
<feature type="domain" description="SIS" evidence="12">
    <location>
        <begin position="284"/>
        <end position="426"/>
    </location>
</feature>
<dbReference type="GO" id="GO:0005975">
    <property type="term" value="P:carbohydrate metabolic process"/>
    <property type="evidence" value="ECO:0007669"/>
    <property type="project" value="UniProtKB-UniRule"/>
</dbReference>
<proteinExistence type="inferred from homology"/>
<dbReference type="GO" id="GO:0005829">
    <property type="term" value="C:cytosol"/>
    <property type="evidence" value="ECO:0007669"/>
    <property type="project" value="TreeGrafter"/>
</dbReference>
<dbReference type="FunFam" id="3.40.50.10490:FF:000001">
    <property type="entry name" value="Glutamine--fructose-6-phosphate aminotransferase [isomerizing]"/>
    <property type="match status" value="1"/>
</dbReference>
<feature type="initiator methionine" description="Removed" evidence="10">
    <location>
        <position position="1"/>
    </location>
</feature>
<comment type="subcellular location">
    <subcellularLocation>
        <location evidence="2 10">Cytoplasm</location>
    </subcellularLocation>
</comment>
<feature type="active site" description="Nucleophile; for GATase activity" evidence="10">
    <location>
        <position position="2"/>
    </location>
</feature>
<dbReference type="PROSITE" id="PS51464">
    <property type="entry name" value="SIS"/>
    <property type="match status" value="2"/>
</dbReference>
<dbReference type="STRING" id="1121001.SAMN02745857_00495"/>
<gene>
    <name evidence="10" type="primary">glmS</name>
    <name evidence="13" type="ORF">SAMN02745857_00495</name>
</gene>
<dbReference type="Gene3D" id="3.40.50.10490">
    <property type="entry name" value="Glucose-6-phosphate isomerase like protein, domain 1"/>
    <property type="match status" value="2"/>
</dbReference>
<dbReference type="Pfam" id="PF01380">
    <property type="entry name" value="SIS"/>
    <property type="match status" value="2"/>
</dbReference>
<dbReference type="InterPro" id="IPR047084">
    <property type="entry name" value="GFAT_N"/>
</dbReference>
<dbReference type="GO" id="GO:0006002">
    <property type="term" value="P:fructose 6-phosphate metabolic process"/>
    <property type="evidence" value="ECO:0007669"/>
    <property type="project" value="TreeGrafter"/>
</dbReference>
<sequence>MCGIVGAISDRNVLPMLLAGLARLEYRGYDSSGVALASGAAAFERIRVAGRVADLSALAAGHSGTRGIAHTRWATHGVPSERNAHPHLGGDSIMVVHNGIIENHQSLRAALTTRGYVFTSDTDTEVIAHLIHAELQTQGDLLRAVQAALPQLHGAYAIGVLAQGDDERLICARRGSPLVLGLGFGEQYFASDIAALLPLTQRVIYLEEGELADVRRDAIQLYDAAGQPTERAARTIDVQPDAAELGQYRHYMQKEIFEQPTALASTLARALELGCVPATFGPTAEAVFQAAPAVRIVACGSSYHAGLVARYWIEEWTGLPVSVEIASEYRYRSSVEQDGTLVVAISQSGETADLLAAARSARERGKVQLLALCNVPHSTLTREADLLFLTQAGLEIGVASTKAFTTQLAALFVLGVALAGARQSLPAPRLAELIDWLPRLPALARDVLALEPQLEAWAHELSHDHNALFLGRHTLFPIALEGALKLKEIAYIHAEGYAGGELKHGPLALVDETMPVIVCAGADAVPDKLASNLREVMARGGRVYLLAEPGCEALADGTHRTVLLPQAAGPLAALTMTLPLQLLAYHTACRKGTDVDKPRNLAKSVTVE</sequence>
<comment type="function">
    <text evidence="10">Catalyzes the first step in hexosamine metabolism, converting fructose-6P into glucosamine-6P using glutamine as a nitrogen source.</text>
</comment>
<dbReference type="RefSeq" id="WP_084088960.1">
    <property type="nucleotide sequence ID" value="NZ_FWXD01000002.1"/>
</dbReference>
<evidence type="ECO:0000256" key="6">
    <source>
        <dbReference type="ARBA" id="ARBA00022576"/>
    </source>
</evidence>
<evidence type="ECO:0000313" key="13">
    <source>
        <dbReference type="EMBL" id="SMC18165.1"/>
    </source>
</evidence>
<keyword evidence="9" id="KW-0315">Glutamine amidotransferase</keyword>
<evidence type="ECO:0000259" key="11">
    <source>
        <dbReference type="PROSITE" id="PS51278"/>
    </source>
</evidence>
<dbReference type="AlphaFoldDB" id="A0A1W1X2N3"/>